<dbReference type="SUPFAM" id="SSF63520">
    <property type="entry name" value="PTS-regulatory domain, PRD"/>
    <property type="match status" value="1"/>
</dbReference>
<reference evidence="3 4" key="1">
    <citation type="submission" date="2016-12" db="EMBL/GenBank/DDBJ databases">
        <title>Izhakiella australiana sp. nov. of genus Izhakiella isolated from Australian desert.</title>
        <authorList>
            <person name="Ji M."/>
        </authorList>
    </citation>
    <scope>NUCLEOTIDE SEQUENCE [LARGE SCALE GENOMIC DNA]</scope>
    <source>
        <strain evidence="3 4">D4N98</strain>
    </source>
</reference>
<dbReference type="NCBIfam" id="NF008597">
    <property type="entry name" value="PRK11564.1"/>
    <property type="match status" value="1"/>
</dbReference>
<feature type="domain" description="PRD" evidence="2">
    <location>
        <begin position="224"/>
        <end position="331"/>
    </location>
</feature>
<dbReference type="InterPro" id="IPR050661">
    <property type="entry name" value="BglG_antiterminators"/>
</dbReference>
<evidence type="ECO:0000259" key="2">
    <source>
        <dbReference type="PROSITE" id="PS51372"/>
    </source>
</evidence>
<keyword evidence="1" id="KW-0677">Repeat</keyword>
<dbReference type="Proteomes" id="UP000190667">
    <property type="component" value="Unassembled WGS sequence"/>
</dbReference>
<dbReference type="Pfam" id="PF00874">
    <property type="entry name" value="PRD"/>
    <property type="match status" value="1"/>
</dbReference>
<dbReference type="AlphaFoldDB" id="A0A1S8YFL6"/>
<organism evidence="3 4">
    <name type="scientific">Izhakiella australiensis</name>
    <dbReference type="NCBI Taxonomy" id="1926881"/>
    <lineage>
        <taxon>Bacteria</taxon>
        <taxon>Pseudomonadati</taxon>
        <taxon>Pseudomonadota</taxon>
        <taxon>Gammaproteobacteria</taxon>
        <taxon>Enterobacterales</taxon>
        <taxon>Erwiniaceae</taxon>
        <taxon>Izhakiella</taxon>
    </lineage>
</organism>
<name>A0A1S8YFL6_9GAMM</name>
<dbReference type="EMBL" id="MRUL01000019">
    <property type="protein sequence ID" value="OON37587.1"/>
    <property type="molecule type" value="Genomic_DNA"/>
</dbReference>
<proteinExistence type="predicted"/>
<dbReference type="STRING" id="1926881.BTJ39_19845"/>
<gene>
    <name evidence="3" type="ORF">BTJ39_19845</name>
</gene>
<accession>A0A1S8YFL6</accession>
<evidence type="ECO:0000313" key="3">
    <source>
        <dbReference type="EMBL" id="OON37587.1"/>
    </source>
</evidence>
<dbReference type="Gene3D" id="1.10.1790.10">
    <property type="entry name" value="PRD domain"/>
    <property type="match status" value="1"/>
</dbReference>
<dbReference type="PROSITE" id="PS51372">
    <property type="entry name" value="PRD_2"/>
    <property type="match status" value="1"/>
</dbReference>
<evidence type="ECO:0000256" key="1">
    <source>
        <dbReference type="ARBA" id="ARBA00022737"/>
    </source>
</evidence>
<dbReference type="GO" id="GO:0006355">
    <property type="term" value="P:regulation of DNA-templated transcription"/>
    <property type="evidence" value="ECO:0007669"/>
    <property type="project" value="InterPro"/>
</dbReference>
<sequence length="420" mass="48643">MSLSEVEITSFSSPQRRCHLLLLFYLPGYRVTLDSLSQVNHSDQQATRQDITEVGREIQRYHKLEVQEDVSGVWRLQGEELNKRLCLLHWLRRALRLSPDFVRQHFAAGLRQHLAAQRTEKALYDEHNLQALLRHCAQQLNRSFSPRDSQFLQLFLQYCLCATDNVTLSEQQTQWLQSKPEWQIGRQVMHCWHKRRTSLADDGPFIALLFSLIYAPQISQVNHQNERRLNLAISALTARFQQLSGMHFSDQSGLQAQLYTHLSQALDRVIFDIGIDDSLAEEITALYPRLLRTTQQALSSFERDFSIRFCHEEVSLVAVIFGAWLMQENTLQEKQVLLLTGRDEVLEKQVEQQLRELTLLPLNIKHLDVQLWQRQGAPEGIALVVSPYATALPLYSPPLIHAELPLSDYHQQRIRALLEA</sequence>
<dbReference type="PANTHER" id="PTHR30185:SF14">
    <property type="entry name" value="STATIONARY PHASE-INDUCIBLE PROTEIN CSIE-RELATED"/>
    <property type="match status" value="1"/>
</dbReference>
<protein>
    <submittedName>
        <fullName evidence="3">Stationary phase inducible protein CsiE</fullName>
    </submittedName>
</protein>
<dbReference type="InterPro" id="IPR036634">
    <property type="entry name" value="PRD_sf"/>
</dbReference>
<comment type="caution">
    <text evidence="3">The sequence shown here is derived from an EMBL/GenBank/DDBJ whole genome shotgun (WGS) entry which is preliminary data.</text>
</comment>
<dbReference type="OrthoDB" id="6415323at2"/>
<dbReference type="PANTHER" id="PTHR30185">
    <property type="entry name" value="CRYPTIC BETA-GLUCOSIDE BGL OPERON ANTITERMINATOR"/>
    <property type="match status" value="1"/>
</dbReference>
<keyword evidence="4" id="KW-1185">Reference proteome</keyword>
<dbReference type="RefSeq" id="WP_078004451.1">
    <property type="nucleotide sequence ID" value="NZ_MRUL01000019.1"/>
</dbReference>
<evidence type="ECO:0000313" key="4">
    <source>
        <dbReference type="Proteomes" id="UP000190667"/>
    </source>
</evidence>
<dbReference type="InterPro" id="IPR011608">
    <property type="entry name" value="PRD"/>
</dbReference>